<organism evidence="3 4">
    <name type="scientific">Plasmopara halstedii</name>
    <name type="common">Downy mildew of sunflower</name>
    <dbReference type="NCBI Taxonomy" id="4781"/>
    <lineage>
        <taxon>Eukaryota</taxon>
        <taxon>Sar</taxon>
        <taxon>Stramenopiles</taxon>
        <taxon>Oomycota</taxon>
        <taxon>Peronosporomycetes</taxon>
        <taxon>Peronosporales</taxon>
        <taxon>Peronosporaceae</taxon>
        <taxon>Plasmopara</taxon>
    </lineage>
</organism>
<evidence type="ECO:0000313" key="4">
    <source>
        <dbReference type="Proteomes" id="UP000054928"/>
    </source>
</evidence>
<name>A0A0P1AEJ5_PLAHL</name>
<dbReference type="Gene3D" id="3.30.1520.10">
    <property type="entry name" value="Phox-like domain"/>
    <property type="match status" value="1"/>
</dbReference>
<protein>
    <submittedName>
        <fullName evidence="3">Phox homologous domain</fullName>
    </submittedName>
</protein>
<dbReference type="OrthoDB" id="168336at2759"/>
<dbReference type="InterPro" id="IPR001683">
    <property type="entry name" value="PX_dom"/>
</dbReference>
<evidence type="ECO:0000256" key="1">
    <source>
        <dbReference type="SAM" id="Coils"/>
    </source>
</evidence>
<dbReference type="PROSITE" id="PS50195">
    <property type="entry name" value="PX"/>
    <property type="match status" value="1"/>
</dbReference>
<dbReference type="GO" id="GO:0035091">
    <property type="term" value="F:phosphatidylinositol binding"/>
    <property type="evidence" value="ECO:0007669"/>
    <property type="project" value="InterPro"/>
</dbReference>
<keyword evidence="1" id="KW-0175">Coiled coil</keyword>
<accession>A0A0P1AEJ5</accession>
<dbReference type="OMA" id="ENPVVSW"/>
<dbReference type="EMBL" id="CCYD01000428">
    <property type="protein sequence ID" value="CEG39340.1"/>
    <property type="molecule type" value="Genomic_DNA"/>
</dbReference>
<feature type="domain" description="PX" evidence="2">
    <location>
        <begin position="1"/>
        <end position="110"/>
    </location>
</feature>
<evidence type="ECO:0000259" key="2">
    <source>
        <dbReference type="PROSITE" id="PS50195"/>
    </source>
</evidence>
<dbReference type="GeneID" id="36404649"/>
<sequence length="516" mass="57461">MREIDARVTGFDFSTHHAYTTEVEVDGRTWSLAIRYSTFYDFYTRLTALEKHFAVEFPPKGGLFFSPPPEERQEQLDDFLLSTLAYFDMRGHPKRMEALLSELLQIPQHLGFKDDDEERTASEGSSVAEELLLDTPMPGHHLDNFLDCDQDDRFHESLNANIDSPPSLERDNQVEVGVAVTITSEKGPFKLELKPEIMVAEPEEEPKIVAEVMLPAESDESLIKQQQSLEQRRMPNNRAMTAAAVSTIEKKVEKPKKPMFFKDGETIQSTENLQVPVQNMTKCMAEYAEMNLEKTKSAGLSKPAKQVEAITVGAEITLKTCSSPALELSRNTVSASKNAPAIADGESISIKKTVTAEIVLQNENVKAVAESSEEESENPVLSWFRRIGTFGQDTKQKTTTQVEQEVNNIVGAKAAERAREQAELAKAKKEAAEAREAAEAKIATEAKKAIEAKKTAEDKKAAEANLLRAKQELDCRINRYRFPVYFKTFSCPIKASCLSLQCQSAGIDVLSVSSEL</sequence>
<dbReference type="SUPFAM" id="SSF64268">
    <property type="entry name" value="PX domain"/>
    <property type="match status" value="1"/>
</dbReference>
<dbReference type="Proteomes" id="UP000054928">
    <property type="component" value="Unassembled WGS sequence"/>
</dbReference>
<dbReference type="STRING" id="4781.A0A0P1AEJ5"/>
<keyword evidence="4" id="KW-1185">Reference proteome</keyword>
<dbReference type="InterPro" id="IPR036871">
    <property type="entry name" value="PX_dom_sf"/>
</dbReference>
<evidence type="ECO:0000313" key="3">
    <source>
        <dbReference type="EMBL" id="CEG39340.1"/>
    </source>
</evidence>
<feature type="coiled-coil region" evidence="1">
    <location>
        <begin position="412"/>
        <end position="472"/>
    </location>
</feature>
<proteinExistence type="predicted"/>
<reference evidence="4" key="1">
    <citation type="submission" date="2014-09" db="EMBL/GenBank/DDBJ databases">
        <authorList>
            <person name="Sharma Rahul"/>
            <person name="Thines Marco"/>
        </authorList>
    </citation>
    <scope>NUCLEOTIDE SEQUENCE [LARGE SCALE GENOMIC DNA]</scope>
</reference>
<dbReference type="RefSeq" id="XP_024575709.1">
    <property type="nucleotide sequence ID" value="XM_024724876.1"/>
</dbReference>
<dbReference type="AlphaFoldDB" id="A0A0P1AEJ5"/>